<keyword evidence="3" id="KW-1185">Reference proteome</keyword>
<feature type="compositionally biased region" description="Basic residues" evidence="1">
    <location>
        <begin position="140"/>
        <end position="152"/>
    </location>
</feature>
<protein>
    <submittedName>
        <fullName evidence="2">Uncharacterized protein</fullName>
    </submittedName>
</protein>
<evidence type="ECO:0000313" key="2">
    <source>
        <dbReference type="EMBL" id="KZV37059.1"/>
    </source>
</evidence>
<gene>
    <name evidence="2" type="ORF">F511_05299</name>
</gene>
<feature type="region of interest" description="Disordered" evidence="1">
    <location>
        <begin position="118"/>
        <end position="156"/>
    </location>
</feature>
<name>A0A2Z7BRI6_9LAMI</name>
<reference evidence="2 3" key="1">
    <citation type="journal article" date="2015" name="Proc. Natl. Acad. Sci. U.S.A.">
        <title>The resurrection genome of Boea hygrometrica: A blueprint for survival of dehydration.</title>
        <authorList>
            <person name="Xiao L."/>
            <person name="Yang G."/>
            <person name="Zhang L."/>
            <person name="Yang X."/>
            <person name="Zhao S."/>
            <person name="Ji Z."/>
            <person name="Zhou Q."/>
            <person name="Hu M."/>
            <person name="Wang Y."/>
            <person name="Chen M."/>
            <person name="Xu Y."/>
            <person name="Jin H."/>
            <person name="Xiao X."/>
            <person name="Hu G."/>
            <person name="Bao F."/>
            <person name="Hu Y."/>
            <person name="Wan P."/>
            <person name="Li L."/>
            <person name="Deng X."/>
            <person name="Kuang T."/>
            <person name="Xiang C."/>
            <person name="Zhu J.K."/>
            <person name="Oliver M.J."/>
            <person name="He Y."/>
        </authorList>
    </citation>
    <scope>NUCLEOTIDE SEQUENCE [LARGE SCALE GENOMIC DNA]</scope>
    <source>
        <strain evidence="3">cv. XS01</strain>
    </source>
</reference>
<sequence length="244" mass="27779">MSTGNDQIWSPFKELRRRRVAGAEMKKISWSANCLMTSAVTSSSADEDSAESLNQQLQMKLSAKDDATSYWRSAEEAKRKEEATSYGEASCYCSSAGSYSAISRCYWTDEATMSSRNAKISRRKMRRSRRSVENQPVARFSRKIQQKRKRSSSRLESAAAKQLTTYEELRKAGCQLLSLFKMAKATVACKRKGRKYCSCVGTLQRSVAQLWKEDKIAFWSAEQSWKLSNGKIFQQRLYIRGNAN</sequence>
<dbReference type="EMBL" id="KV003163">
    <property type="protein sequence ID" value="KZV37059.1"/>
    <property type="molecule type" value="Genomic_DNA"/>
</dbReference>
<dbReference type="AlphaFoldDB" id="A0A2Z7BRI6"/>
<feature type="compositionally biased region" description="Basic residues" evidence="1">
    <location>
        <begin position="119"/>
        <end position="129"/>
    </location>
</feature>
<organism evidence="2 3">
    <name type="scientific">Dorcoceras hygrometricum</name>
    <dbReference type="NCBI Taxonomy" id="472368"/>
    <lineage>
        <taxon>Eukaryota</taxon>
        <taxon>Viridiplantae</taxon>
        <taxon>Streptophyta</taxon>
        <taxon>Embryophyta</taxon>
        <taxon>Tracheophyta</taxon>
        <taxon>Spermatophyta</taxon>
        <taxon>Magnoliopsida</taxon>
        <taxon>eudicotyledons</taxon>
        <taxon>Gunneridae</taxon>
        <taxon>Pentapetalae</taxon>
        <taxon>asterids</taxon>
        <taxon>lamiids</taxon>
        <taxon>Lamiales</taxon>
        <taxon>Gesneriaceae</taxon>
        <taxon>Didymocarpoideae</taxon>
        <taxon>Trichosporeae</taxon>
        <taxon>Loxocarpinae</taxon>
        <taxon>Dorcoceras</taxon>
    </lineage>
</organism>
<evidence type="ECO:0000313" key="3">
    <source>
        <dbReference type="Proteomes" id="UP000250235"/>
    </source>
</evidence>
<evidence type="ECO:0000256" key="1">
    <source>
        <dbReference type="SAM" id="MobiDB-lite"/>
    </source>
</evidence>
<dbReference type="Proteomes" id="UP000250235">
    <property type="component" value="Unassembled WGS sequence"/>
</dbReference>
<accession>A0A2Z7BRI6</accession>
<proteinExistence type="predicted"/>